<protein>
    <submittedName>
        <fullName evidence="2">Branched-chain amino acid transporter</fullName>
    </submittedName>
</protein>
<feature type="transmembrane region" description="Helical" evidence="1">
    <location>
        <begin position="68"/>
        <end position="94"/>
    </location>
</feature>
<comment type="caution">
    <text evidence="2">The sequence shown here is derived from an EMBL/GenBank/DDBJ whole genome shotgun (WGS) entry which is preliminary data.</text>
</comment>
<dbReference type="Pfam" id="PF05437">
    <property type="entry name" value="AzlD"/>
    <property type="match status" value="1"/>
</dbReference>
<reference evidence="2 3" key="1">
    <citation type="journal article" date="2015" name="Stand. Genomic Sci.">
        <title>High quality draft genome sequence of the moderately halophilic bacterium Pontibacillus yanchengensis Y32(T) and comparison among Pontibacillus genomes.</title>
        <authorList>
            <person name="Huang J."/>
            <person name="Qiao Z.X."/>
            <person name="Tang J.W."/>
            <person name="Wang G."/>
        </authorList>
    </citation>
    <scope>NUCLEOTIDE SEQUENCE [LARGE SCALE GENOMIC DNA]</scope>
    <source>
        <strain evidence="2 3">Y32</strain>
    </source>
</reference>
<keyword evidence="1" id="KW-1133">Transmembrane helix</keyword>
<evidence type="ECO:0000313" key="2">
    <source>
        <dbReference type="EMBL" id="KGP71328.1"/>
    </source>
</evidence>
<dbReference type="STRING" id="1385514.N782_19890"/>
<dbReference type="OrthoDB" id="9811308at2"/>
<dbReference type="EMBL" id="AVBF01000069">
    <property type="protein sequence ID" value="KGP71328.1"/>
    <property type="molecule type" value="Genomic_DNA"/>
</dbReference>
<keyword evidence="1" id="KW-0812">Transmembrane</keyword>
<feature type="transmembrane region" description="Helical" evidence="1">
    <location>
        <begin position="35"/>
        <end position="56"/>
    </location>
</feature>
<proteinExistence type="predicted"/>
<organism evidence="2 3">
    <name type="scientific">Pontibacillus yanchengensis Y32</name>
    <dbReference type="NCBI Taxonomy" id="1385514"/>
    <lineage>
        <taxon>Bacteria</taxon>
        <taxon>Bacillati</taxon>
        <taxon>Bacillota</taxon>
        <taxon>Bacilli</taxon>
        <taxon>Bacillales</taxon>
        <taxon>Bacillaceae</taxon>
        <taxon>Pontibacillus</taxon>
    </lineage>
</organism>
<keyword evidence="3" id="KW-1185">Reference proteome</keyword>
<name>A0A0A2TAA3_9BACI</name>
<evidence type="ECO:0000256" key="1">
    <source>
        <dbReference type="SAM" id="Phobius"/>
    </source>
</evidence>
<dbReference type="AlphaFoldDB" id="A0A0A2TAA3"/>
<evidence type="ECO:0000313" key="3">
    <source>
        <dbReference type="Proteomes" id="UP000030147"/>
    </source>
</evidence>
<dbReference type="InterPro" id="IPR008407">
    <property type="entry name" value="Brnchd-chn_aa_trnsp_AzlD"/>
</dbReference>
<accession>A0A0A2TAA3</accession>
<dbReference type="Proteomes" id="UP000030147">
    <property type="component" value="Unassembled WGS sequence"/>
</dbReference>
<dbReference type="RefSeq" id="WP_036823229.1">
    <property type="nucleotide sequence ID" value="NZ_AVBF01000069.1"/>
</dbReference>
<sequence length="98" mass="10718">MIAIIIGMAVVTMIPRFLPAFVVDKWVYPKWVSRWLNAIPYAALGALIFPWITGVIEGKPYIGVIGGLVAAVLAFFKINTIIVVLGAIITVFIFNTVL</sequence>
<gene>
    <name evidence="2" type="ORF">N782_19890</name>
</gene>
<dbReference type="eggNOG" id="COG4392">
    <property type="taxonomic scope" value="Bacteria"/>
</dbReference>
<keyword evidence="1" id="KW-0472">Membrane</keyword>